<protein>
    <recommendedName>
        <fullName evidence="1">YcaO domain-containing protein</fullName>
    </recommendedName>
</protein>
<reference evidence="2" key="1">
    <citation type="journal article" date="2020" name="mSystems">
        <title>Genome- and Community-Level Interaction Insights into Carbon Utilization and Element Cycling Functions of Hydrothermarchaeota in Hydrothermal Sediment.</title>
        <authorList>
            <person name="Zhou Z."/>
            <person name="Liu Y."/>
            <person name="Xu W."/>
            <person name="Pan J."/>
            <person name="Luo Z.H."/>
            <person name="Li M."/>
        </authorList>
    </citation>
    <scope>NUCLEOTIDE SEQUENCE [LARGE SCALE GENOMIC DNA]</scope>
    <source>
        <strain evidence="2">SpSt-200</strain>
    </source>
</reference>
<accession>A0A7C1WSV9</accession>
<feature type="domain" description="YcaO" evidence="1">
    <location>
        <begin position="51"/>
        <end position="394"/>
    </location>
</feature>
<name>A0A7C1WSV9_9PSED</name>
<dbReference type="AlphaFoldDB" id="A0A7C1WSV9"/>
<dbReference type="PANTHER" id="PTHR37809:SF1">
    <property type="entry name" value="RIBOSOMAL PROTEIN S12 METHYLTHIOTRANSFERASE ACCESSORY FACTOR YCAO"/>
    <property type="match status" value="1"/>
</dbReference>
<comment type="caution">
    <text evidence="2">The sequence shown here is derived from an EMBL/GenBank/DDBJ whole genome shotgun (WGS) entry which is preliminary data.</text>
</comment>
<dbReference type="EMBL" id="DSIN01000023">
    <property type="protein sequence ID" value="HEF26965.1"/>
    <property type="molecule type" value="Genomic_DNA"/>
</dbReference>
<organism evidence="2">
    <name type="scientific">Pseudomonas graminis</name>
    <dbReference type="NCBI Taxonomy" id="158627"/>
    <lineage>
        <taxon>Bacteria</taxon>
        <taxon>Pseudomonadati</taxon>
        <taxon>Pseudomonadota</taxon>
        <taxon>Gammaproteobacteria</taxon>
        <taxon>Pseudomonadales</taxon>
        <taxon>Pseudomonadaceae</taxon>
        <taxon>Pseudomonas</taxon>
    </lineage>
</organism>
<evidence type="ECO:0000259" key="1">
    <source>
        <dbReference type="PROSITE" id="PS51664"/>
    </source>
</evidence>
<dbReference type="PROSITE" id="PS51664">
    <property type="entry name" value="YCAO"/>
    <property type="match status" value="1"/>
</dbReference>
<evidence type="ECO:0000313" key="2">
    <source>
        <dbReference type="EMBL" id="HEF26965.1"/>
    </source>
</evidence>
<dbReference type="Gene3D" id="3.30.160.660">
    <property type="match status" value="1"/>
</dbReference>
<proteinExistence type="predicted"/>
<dbReference type="InterPro" id="IPR003776">
    <property type="entry name" value="YcaO-like_dom"/>
</dbReference>
<sequence>MFEREFSVSASEQKIREAISSLSLIPSVKYIDSCKTVATCTLSDDSGSAVAEGAGKGQHCQLGALAESIEHYALEHCSSNGLVSRRIYEVRRQASIKLDGILANLPDSEALIDCVELKDISNGSLAAIPAVMQLPDRALVEKNTSRTDTAFLSRYSTNSGIAFGCSENEAILHGLNEVLERHMLSKILMSLCGQYDSILMRSVDVVVMRQVFPGSSRFCTLATSMKILITETIQGVYFAMAIPKQPDGRYIVCPLGSGCSVDPRIAIERAATELHQTMALYDEVEKATDHSAFALANYSSTLRPLINLEVLRNTELSCKRLDPPRRLSVQEQVEFILEKVEVTGLRAFKRTLLDFENGCVVAQVYVPGLERFNLIRAGIPVVPQHLLHANKCYS</sequence>
<gene>
    <name evidence="2" type="ORF">ENP23_14455</name>
</gene>
<dbReference type="Gene3D" id="3.30.1330.230">
    <property type="match status" value="1"/>
</dbReference>
<dbReference type="Pfam" id="PF02624">
    <property type="entry name" value="YcaO"/>
    <property type="match status" value="1"/>
</dbReference>
<dbReference type="PANTHER" id="PTHR37809">
    <property type="entry name" value="RIBOSOMAL PROTEIN S12 METHYLTHIOTRANSFERASE ACCESSORY FACTOR YCAO"/>
    <property type="match status" value="1"/>
</dbReference>